<evidence type="ECO:0000313" key="9">
    <source>
        <dbReference type="Proteomes" id="UP000467840"/>
    </source>
</evidence>
<dbReference type="CDD" id="cd00071">
    <property type="entry name" value="GMPK"/>
    <property type="match status" value="1"/>
</dbReference>
<dbReference type="GO" id="GO:0005524">
    <property type="term" value="F:ATP binding"/>
    <property type="evidence" value="ECO:0007669"/>
    <property type="project" value="UniProtKB-KW"/>
</dbReference>
<proteinExistence type="inferred from homology"/>
<dbReference type="EMBL" id="JAAGAX010000511">
    <property type="protein sequence ID" value="KAF2281680.1"/>
    <property type="molecule type" value="Genomic_DNA"/>
</dbReference>
<dbReference type="GO" id="GO:0004385">
    <property type="term" value="F:GMP kinase activity"/>
    <property type="evidence" value="ECO:0007669"/>
    <property type="project" value="UniProtKB-EC"/>
</dbReference>
<dbReference type="InterPro" id="IPR020590">
    <property type="entry name" value="Guanylate_kinase_CS"/>
</dbReference>
<comment type="similarity">
    <text evidence="1">Belongs to the guanylate kinase family.</text>
</comment>
<dbReference type="Proteomes" id="UP000467840">
    <property type="component" value="Unassembled WGS sequence"/>
</dbReference>
<sequence length="188" mass="21047">MLVISSPSGCGKTTVSDLVIKNSDNNVIRSVSATTRAPRKGEVDGRDYFFLSETEFLLLCKSGEMLEHAKVFGNYYGIPRKFVEENVSSGKNILFVIDWQGAFRLMEVMKELVVSVFIVPPSMDELRRRLHNRSGGDDVARERLASAPFEISHCYRYDYVIVNESAEETAPNAALRYALRPLGGCATR</sequence>
<keyword evidence="6" id="KW-0067">ATP-binding</keyword>
<dbReference type="InterPro" id="IPR027417">
    <property type="entry name" value="P-loop_NTPase"/>
</dbReference>
<gene>
    <name evidence="8" type="ORF">GH714_042504</name>
</gene>
<dbReference type="PROSITE" id="PS00856">
    <property type="entry name" value="GUANYLATE_KINASE_1"/>
    <property type="match status" value="1"/>
</dbReference>
<dbReference type="Gene3D" id="3.30.63.10">
    <property type="entry name" value="Guanylate Kinase phosphate binding domain"/>
    <property type="match status" value="1"/>
</dbReference>
<reference evidence="8 9" key="1">
    <citation type="journal article" date="2020" name="Mol. Plant">
        <title>The Chromosome-Based Rubber Tree Genome Provides New Insights into Spurge Genome Evolution and Rubber Biosynthesis.</title>
        <authorList>
            <person name="Liu J."/>
            <person name="Shi C."/>
            <person name="Shi C.C."/>
            <person name="Li W."/>
            <person name="Zhang Q.J."/>
            <person name="Zhang Y."/>
            <person name="Li K."/>
            <person name="Lu H.F."/>
            <person name="Shi C."/>
            <person name="Zhu S.T."/>
            <person name="Xiao Z.Y."/>
            <person name="Nan H."/>
            <person name="Yue Y."/>
            <person name="Zhu X.G."/>
            <person name="Wu Y."/>
            <person name="Hong X.N."/>
            <person name="Fan G.Y."/>
            <person name="Tong Y."/>
            <person name="Zhang D."/>
            <person name="Mao C.L."/>
            <person name="Liu Y.L."/>
            <person name="Hao S.J."/>
            <person name="Liu W.Q."/>
            <person name="Lv M.Q."/>
            <person name="Zhang H.B."/>
            <person name="Liu Y."/>
            <person name="Hu-Tang G.R."/>
            <person name="Wang J.P."/>
            <person name="Wang J.H."/>
            <person name="Sun Y.H."/>
            <person name="Ni S.B."/>
            <person name="Chen W.B."/>
            <person name="Zhang X.C."/>
            <person name="Jiao Y.N."/>
            <person name="Eichler E.E."/>
            <person name="Li G.H."/>
            <person name="Liu X."/>
            <person name="Gao L.Z."/>
        </authorList>
    </citation>
    <scope>NUCLEOTIDE SEQUENCE [LARGE SCALE GENOMIC DNA]</scope>
    <source>
        <strain evidence="9">cv. GT1</strain>
        <tissue evidence="8">Leaf</tissue>
    </source>
</reference>
<dbReference type="Pfam" id="PF00625">
    <property type="entry name" value="Guanylate_kin"/>
    <property type="match status" value="1"/>
</dbReference>
<dbReference type="Gene3D" id="3.40.50.300">
    <property type="entry name" value="P-loop containing nucleotide triphosphate hydrolases"/>
    <property type="match status" value="1"/>
</dbReference>
<dbReference type="SUPFAM" id="SSF52540">
    <property type="entry name" value="P-loop containing nucleoside triphosphate hydrolases"/>
    <property type="match status" value="1"/>
</dbReference>
<dbReference type="PROSITE" id="PS50052">
    <property type="entry name" value="GUANYLATE_KINASE_2"/>
    <property type="match status" value="1"/>
</dbReference>
<dbReference type="InterPro" id="IPR008144">
    <property type="entry name" value="Guanylate_kin-like_dom"/>
</dbReference>
<evidence type="ECO:0000256" key="5">
    <source>
        <dbReference type="ARBA" id="ARBA00022777"/>
    </source>
</evidence>
<keyword evidence="5" id="KW-0418">Kinase</keyword>
<dbReference type="GO" id="GO:0005829">
    <property type="term" value="C:cytosol"/>
    <property type="evidence" value="ECO:0007669"/>
    <property type="project" value="TreeGrafter"/>
</dbReference>
<keyword evidence="9" id="KW-1185">Reference proteome</keyword>
<evidence type="ECO:0000256" key="3">
    <source>
        <dbReference type="ARBA" id="ARBA00022679"/>
    </source>
</evidence>
<keyword evidence="3" id="KW-0808">Transferase</keyword>
<dbReference type="InterPro" id="IPR008145">
    <property type="entry name" value="GK/Ca_channel_bsu"/>
</dbReference>
<accession>A0A6A6JYJ3</accession>
<protein>
    <recommendedName>
        <fullName evidence="2">guanylate kinase</fullName>
        <ecNumber evidence="2">2.7.4.8</ecNumber>
    </recommendedName>
</protein>
<dbReference type="EC" id="2.7.4.8" evidence="2"/>
<dbReference type="PANTHER" id="PTHR23117">
    <property type="entry name" value="GUANYLATE KINASE-RELATED"/>
    <property type="match status" value="1"/>
</dbReference>
<dbReference type="NCBIfam" id="TIGR03263">
    <property type="entry name" value="guanyl_kin"/>
    <property type="match status" value="1"/>
</dbReference>
<dbReference type="SMART" id="SM00072">
    <property type="entry name" value="GuKc"/>
    <property type="match status" value="1"/>
</dbReference>
<dbReference type="FunFam" id="3.30.63.10:FF:000002">
    <property type="entry name" value="Guanylate kinase 1"/>
    <property type="match status" value="1"/>
</dbReference>
<evidence type="ECO:0000256" key="2">
    <source>
        <dbReference type="ARBA" id="ARBA00012961"/>
    </source>
</evidence>
<evidence type="ECO:0000256" key="6">
    <source>
        <dbReference type="ARBA" id="ARBA00022840"/>
    </source>
</evidence>
<evidence type="ECO:0000259" key="7">
    <source>
        <dbReference type="PROSITE" id="PS50052"/>
    </source>
</evidence>
<dbReference type="InterPro" id="IPR017665">
    <property type="entry name" value="Guanylate_kinase"/>
</dbReference>
<evidence type="ECO:0000313" key="8">
    <source>
        <dbReference type="EMBL" id="KAF2281680.1"/>
    </source>
</evidence>
<organism evidence="8 9">
    <name type="scientific">Hevea brasiliensis</name>
    <name type="common">Para rubber tree</name>
    <name type="synonym">Siphonia brasiliensis</name>
    <dbReference type="NCBI Taxonomy" id="3981"/>
    <lineage>
        <taxon>Eukaryota</taxon>
        <taxon>Viridiplantae</taxon>
        <taxon>Streptophyta</taxon>
        <taxon>Embryophyta</taxon>
        <taxon>Tracheophyta</taxon>
        <taxon>Spermatophyta</taxon>
        <taxon>Magnoliopsida</taxon>
        <taxon>eudicotyledons</taxon>
        <taxon>Gunneridae</taxon>
        <taxon>Pentapetalae</taxon>
        <taxon>rosids</taxon>
        <taxon>fabids</taxon>
        <taxon>Malpighiales</taxon>
        <taxon>Euphorbiaceae</taxon>
        <taxon>Crotonoideae</taxon>
        <taxon>Micrandreae</taxon>
        <taxon>Hevea</taxon>
    </lineage>
</organism>
<evidence type="ECO:0000256" key="1">
    <source>
        <dbReference type="ARBA" id="ARBA00005790"/>
    </source>
</evidence>
<name>A0A6A6JYJ3_HEVBR</name>
<comment type="caution">
    <text evidence="8">The sequence shown here is derived from an EMBL/GenBank/DDBJ whole genome shotgun (WGS) entry which is preliminary data.</text>
</comment>
<dbReference type="AlphaFoldDB" id="A0A6A6JYJ3"/>
<keyword evidence="4" id="KW-0547">Nucleotide-binding</keyword>
<dbReference type="PANTHER" id="PTHR23117:SF13">
    <property type="entry name" value="GUANYLATE KINASE"/>
    <property type="match status" value="1"/>
</dbReference>
<feature type="domain" description="Guanylate kinase-like" evidence="7">
    <location>
        <begin position="1"/>
        <end position="180"/>
    </location>
</feature>
<evidence type="ECO:0000256" key="4">
    <source>
        <dbReference type="ARBA" id="ARBA00022741"/>
    </source>
</evidence>